<reference evidence="1" key="2">
    <citation type="journal article" date="2007" name="Science">
        <title>Genome sequence of Aedes aegypti, a major arbovirus vector.</title>
        <authorList>
            <person name="Nene V."/>
            <person name="Wortman J.R."/>
            <person name="Lawson D."/>
            <person name="Haas B."/>
            <person name="Kodira C."/>
            <person name="Tu Z.J."/>
            <person name="Loftus B."/>
            <person name="Xi Z."/>
            <person name="Megy K."/>
            <person name="Grabherr M."/>
            <person name="Ren Q."/>
            <person name="Zdobnov E.M."/>
            <person name="Lobo N.F."/>
            <person name="Campbell K.S."/>
            <person name="Brown S.E."/>
            <person name="Bonaldo M.F."/>
            <person name="Zhu J."/>
            <person name="Sinkins S.P."/>
            <person name="Hogenkamp D.G."/>
            <person name="Amedeo P."/>
            <person name="Arensburger P."/>
            <person name="Atkinson P.W."/>
            <person name="Bidwell S."/>
            <person name="Biedler J."/>
            <person name="Birney E."/>
            <person name="Bruggner R.V."/>
            <person name="Costas J."/>
            <person name="Coy M.R."/>
            <person name="Crabtree J."/>
            <person name="Crawford M."/>
            <person name="Debruyn B."/>
            <person name="Decaprio D."/>
            <person name="Eiglmeier K."/>
            <person name="Eisenstadt E."/>
            <person name="El-Dorry H."/>
            <person name="Gelbart W.M."/>
            <person name="Gomes S.L."/>
            <person name="Hammond M."/>
            <person name="Hannick L.I."/>
            <person name="Hogan J.R."/>
            <person name="Holmes M.H."/>
            <person name="Jaffe D."/>
            <person name="Johnston J.S."/>
            <person name="Kennedy R.C."/>
            <person name="Koo H."/>
            <person name="Kravitz S."/>
            <person name="Kriventseva E.V."/>
            <person name="Kulp D."/>
            <person name="Labutti K."/>
            <person name="Lee E."/>
            <person name="Li S."/>
            <person name="Lovin D.D."/>
            <person name="Mao C."/>
            <person name="Mauceli E."/>
            <person name="Menck C.F."/>
            <person name="Miller J.R."/>
            <person name="Montgomery P."/>
            <person name="Mori A."/>
            <person name="Nascimento A.L."/>
            <person name="Naveira H.F."/>
            <person name="Nusbaum C."/>
            <person name="O'leary S."/>
            <person name="Orvis J."/>
            <person name="Pertea M."/>
            <person name="Quesneville H."/>
            <person name="Reidenbach K.R."/>
            <person name="Rogers Y.H."/>
            <person name="Roth C.W."/>
            <person name="Schneider J.R."/>
            <person name="Schatz M."/>
            <person name="Shumway M."/>
            <person name="Stanke M."/>
            <person name="Stinson E.O."/>
            <person name="Tubio J.M."/>
            <person name="Vanzee J.P."/>
            <person name="Verjovski-Almeida S."/>
            <person name="Werner D."/>
            <person name="White O."/>
            <person name="Wyder S."/>
            <person name="Zeng Q."/>
            <person name="Zhao Q."/>
            <person name="Zhao Y."/>
            <person name="Hill C.A."/>
            <person name="Raikhel A.S."/>
            <person name="Soares M.B."/>
            <person name="Knudson D.L."/>
            <person name="Lee N.H."/>
            <person name="Galagan J."/>
            <person name="Salzberg S.L."/>
            <person name="Paulsen I.T."/>
            <person name="Dimopoulos G."/>
            <person name="Collins F.H."/>
            <person name="Birren B."/>
            <person name="Fraser-Liggett C.M."/>
            <person name="Severson D.W."/>
        </authorList>
    </citation>
    <scope>NUCLEOTIDE SEQUENCE [LARGE SCALE GENOMIC DNA]</scope>
    <source>
        <strain evidence="1">Liverpool</strain>
    </source>
</reference>
<protein>
    <submittedName>
        <fullName evidence="1">AAEL002344-PA</fullName>
    </submittedName>
</protein>
<dbReference type="HOGENOM" id="CLU_1351846_0_0_1"/>
<evidence type="ECO:0000313" key="2">
    <source>
        <dbReference type="Proteomes" id="UP000682892"/>
    </source>
</evidence>
<reference evidence="1" key="1">
    <citation type="submission" date="2005-10" db="EMBL/GenBank/DDBJ databases">
        <authorList>
            <person name="Loftus B.J."/>
            <person name="Nene V.M."/>
            <person name="Hannick L.I."/>
            <person name="Bidwell S."/>
            <person name="Haas B."/>
            <person name="Amedeo P."/>
            <person name="Orvis J."/>
            <person name="Wortman J.R."/>
            <person name="White O.R."/>
            <person name="Salzberg S."/>
            <person name="Shumway M."/>
            <person name="Koo H."/>
            <person name="Zhao Y."/>
            <person name="Holmes M."/>
            <person name="Miller J."/>
            <person name="Schatz M."/>
            <person name="Pop M."/>
            <person name="Pai G."/>
            <person name="Utterback T."/>
            <person name="Rogers Y.-H."/>
            <person name="Kravitz S."/>
            <person name="Fraser C.M."/>
        </authorList>
    </citation>
    <scope>NUCLEOTIDE SEQUENCE</scope>
    <source>
        <strain evidence="1">Liverpool</strain>
    </source>
</reference>
<dbReference type="EMBL" id="CH477239">
    <property type="protein sequence ID" value="EAT46461.1"/>
    <property type="molecule type" value="Genomic_DNA"/>
</dbReference>
<name>Q17IK6_AEDAE</name>
<evidence type="ECO:0000313" key="1">
    <source>
        <dbReference type="EMBL" id="EAT46461.1"/>
    </source>
</evidence>
<feature type="non-terminal residue" evidence="1">
    <location>
        <position position="203"/>
    </location>
</feature>
<accession>Q17IK6</accession>
<reference evidence="1" key="3">
    <citation type="submission" date="2012-09" db="EMBL/GenBank/DDBJ databases">
        <authorList>
            <consortium name="VectorBase"/>
        </authorList>
    </citation>
    <scope>NUCLEOTIDE SEQUENCE</scope>
    <source>
        <strain evidence="1">Liverpool</strain>
    </source>
</reference>
<feature type="non-terminal residue" evidence="1">
    <location>
        <position position="1"/>
    </location>
</feature>
<gene>
    <name evidence="1" type="ORF">AaeL_AAEL002344</name>
</gene>
<dbReference type="PaxDb" id="7159-AAEL002344-PA"/>
<proteinExistence type="predicted"/>
<dbReference type="Proteomes" id="UP000682892">
    <property type="component" value="Unassembled WGS sequence"/>
</dbReference>
<organism evidence="1 2">
    <name type="scientific">Aedes aegypti</name>
    <name type="common">Yellowfever mosquito</name>
    <name type="synonym">Culex aegypti</name>
    <dbReference type="NCBI Taxonomy" id="7159"/>
    <lineage>
        <taxon>Eukaryota</taxon>
        <taxon>Metazoa</taxon>
        <taxon>Ecdysozoa</taxon>
        <taxon>Arthropoda</taxon>
        <taxon>Hexapoda</taxon>
        <taxon>Insecta</taxon>
        <taxon>Pterygota</taxon>
        <taxon>Neoptera</taxon>
        <taxon>Endopterygota</taxon>
        <taxon>Diptera</taxon>
        <taxon>Nematocera</taxon>
        <taxon>Culicoidea</taxon>
        <taxon>Culicidae</taxon>
        <taxon>Culicinae</taxon>
        <taxon>Aedini</taxon>
        <taxon>Aedes</taxon>
        <taxon>Stegomyia</taxon>
    </lineage>
</organism>
<sequence>LELTGQRPDEDDGEIGGRCHGYRGHLQLGQQDRNGGDRLFTPERRVHVETAEIFTNGLQLGRNTRHVDRNVVEPSLTDPVEAGLDVLHELPTDGLQRVDAQGGLVGIFRVIAVREHREQNIVLGGDSEILRQIWTRLPHVCSVHDVELGTLTDTVHGDLRVGVVVRVVLTYPHQFGDEFFGSVVGTALVLRGQEVREPFRAEP</sequence>
<dbReference type="AlphaFoldDB" id="Q17IK6"/>